<sequence length="285" mass="31676">MAAVARKAGVKPHSITSTECSSATVATMNKVVGALGCRVTWGDYPNGEALGAAIRQVRQQRGRTQLSLVECTGVTTRTLIALENQTKGRMTVLEAVMKELKLKPKVVPKNRRLVPTKNASEQDVVYTPRDLAAEVISHFKPTGVMLEPFRGNGQFLDAFPARAISHYCEIDEGRDFFDWHQPIDWIVSNPPWSQFRAFNIHAMRLAANIVWVIPLVHFSGKARMRDVQEMGFGFREIALLDTPKDWPQGGFQLAAFHLKRGYSGPTRTCVLGERRSNQSVSAVVS</sequence>
<dbReference type="PROSITE" id="PS50943">
    <property type="entry name" value="HTH_CROC1"/>
    <property type="match status" value="1"/>
</dbReference>
<proteinExistence type="predicted"/>
<dbReference type="InterPro" id="IPR001387">
    <property type="entry name" value="Cro/C1-type_HTH"/>
</dbReference>
<protein>
    <recommendedName>
        <fullName evidence="1">HTH cro/C1-type domain-containing protein</fullName>
    </recommendedName>
</protein>
<evidence type="ECO:0000259" key="1">
    <source>
        <dbReference type="PROSITE" id="PS50943"/>
    </source>
</evidence>
<accession>A0A6N6JI15</accession>
<comment type="caution">
    <text evidence="2">The sequence shown here is derived from an EMBL/GenBank/DDBJ whole genome shotgun (WGS) entry which is preliminary data.</text>
</comment>
<dbReference type="AlphaFoldDB" id="A0A6N6JI15"/>
<organism evidence="2 3">
    <name type="scientific">Litoreibacter roseus</name>
    <dbReference type="NCBI Taxonomy" id="2601869"/>
    <lineage>
        <taxon>Bacteria</taxon>
        <taxon>Pseudomonadati</taxon>
        <taxon>Pseudomonadota</taxon>
        <taxon>Alphaproteobacteria</taxon>
        <taxon>Rhodobacterales</taxon>
        <taxon>Roseobacteraceae</taxon>
        <taxon>Litoreibacter</taxon>
    </lineage>
</organism>
<dbReference type="SUPFAM" id="SSF47413">
    <property type="entry name" value="lambda repressor-like DNA-binding domains"/>
    <property type="match status" value="1"/>
</dbReference>
<name>A0A6N6JI15_9RHOB</name>
<gene>
    <name evidence="2" type="ORF">KIN_20020</name>
</gene>
<dbReference type="EMBL" id="BLJE01000002">
    <property type="protein sequence ID" value="GFE64928.1"/>
    <property type="molecule type" value="Genomic_DNA"/>
</dbReference>
<keyword evidence="3" id="KW-1185">Reference proteome</keyword>
<dbReference type="SUPFAM" id="SSF53335">
    <property type="entry name" value="S-adenosyl-L-methionine-dependent methyltransferases"/>
    <property type="match status" value="1"/>
</dbReference>
<feature type="domain" description="HTH cro/C1-type" evidence="1">
    <location>
        <begin position="54"/>
        <end position="107"/>
    </location>
</feature>
<evidence type="ECO:0000313" key="2">
    <source>
        <dbReference type="EMBL" id="GFE64928.1"/>
    </source>
</evidence>
<dbReference type="Gene3D" id="1.10.260.40">
    <property type="entry name" value="lambda repressor-like DNA-binding domains"/>
    <property type="match status" value="1"/>
</dbReference>
<dbReference type="CDD" id="cd00093">
    <property type="entry name" value="HTH_XRE"/>
    <property type="match status" value="1"/>
</dbReference>
<dbReference type="InterPro" id="IPR010982">
    <property type="entry name" value="Lambda_DNA-bd_dom_sf"/>
</dbReference>
<dbReference type="InterPro" id="IPR029063">
    <property type="entry name" value="SAM-dependent_MTases_sf"/>
</dbReference>
<evidence type="ECO:0000313" key="3">
    <source>
        <dbReference type="Proteomes" id="UP000436822"/>
    </source>
</evidence>
<reference evidence="2 3" key="1">
    <citation type="submission" date="2019-12" db="EMBL/GenBank/DDBJ databases">
        <title>Litoreibacter badius sp. nov., a novel bacteriochlorophyll a-containing bacterium in the genus Litoreibacter.</title>
        <authorList>
            <person name="Kanamuro M."/>
            <person name="Takabe Y."/>
            <person name="Mori K."/>
            <person name="Takaichi S."/>
            <person name="Hanada S."/>
        </authorList>
    </citation>
    <scope>NUCLEOTIDE SEQUENCE [LARGE SCALE GENOMIC DNA]</scope>
    <source>
        <strain evidence="2 3">K6</strain>
    </source>
</reference>
<dbReference type="Gene3D" id="3.40.50.150">
    <property type="entry name" value="Vaccinia Virus protein VP39"/>
    <property type="match status" value="1"/>
</dbReference>
<dbReference type="GO" id="GO:0003677">
    <property type="term" value="F:DNA binding"/>
    <property type="evidence" value="ECO:0007669"/>
    <property type="project" value="InterPro"/>
</dbReference>
<dbReference type="Proteomes" id="UP000436822">
    <property type="component" value="Unassembled WGS sequence"/>
</dbReference>
<dbReference type="PRINTS" id="PR00507">
    <property type="entry name" value="N12N6MTFRASE"/>
</dbReference>